<evidence type="ECO:0000256" key="1">
    <source>
        <dbReference type="SAM" id="SignalP"/>
    </source>
</evidence>
<comment type="caution">
    <text evidence="2">The sequence shown here is derived from an EMBL/GenBank/DDBJ whole genome shotgun (WGS) entry which is preliminary data.</text>
</comment>
<protein>
    <recommendedName>
        <fullName evidence="4">CarboxypepD_reg-like domain-containing protein</fullName>
    </recommendedName>
</protein>
<accession>A0ABW5K605</accession>
<reference evidence="3" key="1">
    <citation type="journal article" date="2019" name="Int. J. Syst. Evol. Microbiol.">
        <title>The Global Catalogue of Microorganisms (GCM) 10K type strain sequencing project: providing services to taxonomists for standard genome sequencing and annotation.</title>
        <authorList>
            <consortium name="The Broad Institute Genomics Platform"/>
            <consortium name="The Broad Institute Genome Sequencing Center for Infectious Disease"/>
            <person name="Wu L."/>
            <person name="Ma J."/>
        </authorList>
    </citation>
    <scope>NUCLEOTIDE SEQUENCE [LARGE SCALE GENOMIC DNA]</scope>
    <source>
        <strain evidence="3">KCTC 42808</strain>
    </source>
</reference>
<evidence type="ECO:0008006" key="4">
    <source>
        <dbReference type="Google" id="ProtNLM"/>
    </source>
</evidence>
<keyword evidence="1" id="KW-0732">Signal</keyword>
<feature type="signal peptide" evidence="1">
    <location>
        <begin position="1"/>
        <end position="20"/>
    </location>
</feature>
<dbReference type="InterPro" id="IPR008969">
    <property type="entry name" value="CarboxyPept-like_regulatory"/>
</dbReference>
<gene>
    <name evidence="2" type="ORF">ACFSSB_14220</name>
</gene>
<dbReference type="Proteomes" id="UP001597467">
    <property type="component" value="Unassembled WGS sequence"/>
</dbReference>
<proteinExistence type="predicted"/>
<feature type="chain" id="PRO_5045261846" description="CarboxypepD_reg-like domain-containing protein" evidence="1">
    <location>
        <begin position="21"/>
        <end position="268"/>
    </location>
</feature>
<evidence type="ECO:0000313" key="3">
    <source>
        <dbReference type="Proteomes" id="UP001597467"/>
    </source>
</evidence>
<evidence type="ECO:0000313" key="2">
    <source>
        <dbReference type="EMBL" id="MFD2543483.1"/>
    </source>
</evidence>
<name>A0ABW5K605_9FLAO</name>
<dbReference type="RefSeq" id="WP_379905401.1">
    <property type="nucleotide sequence ID" value="NZ_JBHULM010000011.1"/>
</dbReference>
<organism evidence="2 3">
    <name type="scientific">Lacinutrix gracilariae</name>
    <dbReference type="NCBI Taxonomy" id="1747198"/>
    <lineage>
        <taxon>Bacteria</taxon>
        <taxon>Pseudomonadati</taxon>
        <taxon>Bacteroidota</taxon>
        <taxon>Flavobacteriia</taxon>
        <taxon>Flavobacteriales</taxon>
        <taxon>Flavobacteriaceae</taxon>
        <taxon>Lacinutrix</taxon>
    </lineage>
</organism>
<dbReference type="SUPFAM" id="SSF49464">
    <property type="entry name" value="Carboxypeptidase regulatory domain-like"/>
    <property type="match status" value="1"/>
</dbReference>
<dbReference type="EMBL" id="JBHULM010000011">
    <property type="protein sequence ID" value="MFD2543483.1"/>
    <property type="molecule type" value="Genomic_DNA"/>
</dbReference>
<keyword evidence="3" id="KW-1185">Reference proteome</keyword>
<sequence>MKHILLIFTFLFSISFTTFGQTQDRVEINGKVIVEINEVEGLVVYNKTSNKRTLTDSSGAFTIEVAVNDAIEISALQFKTFMVTITPDIISSKQLTAFLVERINNLDEVVILPFGLSGNLATDLNKLKTFNLDIDAIYSDVENIEAFQYTEPQYAAVENMILKKDRFYNGVDFVKITNWLIKPRLKSKNKDEENQQKFSNFNDLMTGYTQDFISANFEIPKEKVEAFIVFAENNNTDASLLDTGKDIELIEYLVNQSELFLNEEKNKN</sequence>